<name>A0AA40DF39_9PEZI</name>
<reference evidence="2" key="1">
    <citation type="submission" date="2023-06" db="EMBL/GenBank/DDBJ databases">
        <title>Genome-scale phylogeny and comparative genomics of the fungal order Sordariales.</title>
        <authorList>
            <consortium name="Lawrence Berkeley National Laboratory"/>
            <person name="Hensen N."/>
            <person name="Bonometti L."/>
            <person name="Westerberg I."/>
            <person name="Brannstrom I.O."/>
            <person name="Guillou S."/>
            <person name="Cros-Aarteil S."/>
            <person name="Calhoun S."/>
            <person name="Haridas S."/>
            <person name="Kuo A."/>
            <person name="Mondo S."/>
            <person name="Pangilinan J."/>
            <person name="Riley R."/>
            <person name="Labutti K."/>
            <person name="Andreopoulos B."/>
            <person name="Lipzen A."/>
            <person name="Chen C."/>
            <person name="Yanf M."/>
            <person name="Daum C."/>
            <person name="Ng V."/>
            <person name="Clum A."/>
            <person name="Steindorff A."/>
            <person name="Ohm R."/>
            <person name="Martin F."/>
            <person name="Silar P."/>
            <person name="Natvig D."/>
            <person name="Lalanne C."/>
            <person name="Gautier V."/>
            <person name="Ament-Velasquez S.L."/>
            <person name="Kruys A."/>
            <person name="Hutchinson M.I."/>
            <person name="Powell A.J."/>
            <person name="Barry K."/>
            <person name="Miller A.N."/>
            <person name="Grigoriev I.V."/>
            <person name="Debuchy R."/>
            <person name="Gladieux P."/>
            <person name="Thoren M.H."/>
            <person name="Johannesson H."/>
        </authorList>
    </citation>
    <scope>NUCLEOTIDE SEQUENCE</scope>
    <source>
        <strain evidence="2">CBS 307.81</strain>
    </source>
</reference>
<feature type="signal peptide" evidence="1">
    <location>
        <begin position="1"/>
        <end position="16"/>
    </location>
</feature>
<proteinExistence type="predicted"/>
<protein>
    <submittedName>
        <fullName evidence="2">Uncharacterized protein</fullName>
    </submittedName>
</protein>
<keyword evidence="1" id="KW-0732">Signal</keyword>
<dbReference type="EMBL" id="JAULSY010000017">
    <property type="protein sequence ID" value="KAK0671938.1"/>
    <property type="molecule type" value="Genomic_DNA"/>
</dbReference>
<evidence type="ECO:0000256" key="1">
    <source>
        <dbReference type="SAM" id="SignalP"/>
    </source>
</evidence>
<evidence type="ECO:0000313" key="3">
    <source>
        <dbReference type="Proteomes" id="UP001174997"/>
    </source>
</evidence>
<feature type="chain" id="PRO_5041353445" evidence="1">
    <location>
        <begin position="17"/>
        <end position="252"/>
    </location>
</feature>
<sequence length="252" mass="27002">MIFLALLLPFVVAVTSVRPLTGDPAIQDVAKRNLPQNPTDCVRNWNYGCGYTCYWRGWWSRGSMEVVWMECTVWRDENGGVSGGCDDNTWCWQDGQGTVCDREDPYCPSTRLDVSCSEGYKLSRGVEGDGIGIGGRGWEREGDGDVASVDGAGGGIGNFMGDCRWNRKGRRSRGEVGEKVSEAGGGGVFGGGGGGLPNNAVVRTVREDGTVSVAASAGLSERGGSVQVSEVVKPRGRAHQSLKRHQCVMVWC</sequence>
<gene>
    <name evidence="2" type="ORF">QBC41DRAFT_344268</name>
</gene>
<comment type="caution">
    <text evidence="2">The sequence shown here is derived from an EMBL/GenBank/DDBJ whole genome shotgun (WGS) entry which is preliminary data.</text>
</comment>
<accession>A0AA40DF39</accession>
<dbReference type="AlphaFoldDB" id="A0AA40DF39"/>
<keyword evidence="3" id="KW-1185">Reference proteome</keyword>
<evidence type="ECO:0000313" key="2">
    <source>
        <dbReference type="EMBL" id="KAK0671938.1"/>
    </source>
</evidence>
<dbReference type="Proteomes" id="UP001174997">
    <property type="component" value="Unassembled WGS sequence"/>
</dbReference>
<organism evidence="2 3">
    <name type="scientific">Cercophora samala</name>
    <dbReference type="NCBI Taxonomy" id="330535"/>
    <lineage>
        <taxon>Eukaryota</taxon>
        <taxon>Fungi</taxon>
        <taxon>Dikarya</taxon>
        <taxon>Ascomycota</taxon>
        <taxon>Pezizomycotina</taxon>
        <taxon>Sordariomycetes</taxon>
        <taxon>Sordariomycetidae</taxon>
        <taxon>Sordariales</taxon>
        <taxon>Lasiosphaeriaceae</taxon>
        <taxon>Cercophora</taxon>
    </lineage>
</organism>